<feature type="signal peptide" evidence="1">
    <location>
        <begin position="1"/>
        <end position="28"/>
    </location>
</feature>
<accession>A0A9D5YXG7</accession>
<dbReference type="AlphaFoldDB" id="A0A9D5YXG7"/>
<name>A0A9D5YXG7_9CELL</name>
<evidence type="ECO:0000313" key="3">
    <source>
        <dbReference type="Proteomes" id="UP000822993"/>
    </source>
</evidence>
<protein>
    <recommendedName>
        <fullName evidence="4">Secreted protein</fullName>
    </recommendedName>
</protein>
<dbReference type="Proteomes" id="UP000822993">
    <property type="component" value="Unassembled WGS sequence"/>
</dbReference>
<dbReference type="RefSeq" id="WP_193718501.1">
    <property type="nucleotide sequence ID" value="NZ_JACSPN010000002.1"/>
</dbReference>
<reference evidence="2 3" key="1">
    <citation type="submission" date="2020-08" db="EMBL/GenBank/DDBJ databases">
        <title>A Genomic Blueprint of the Chicken Gut Microbiome.</title>
        <authorList>
            <person name="Gilroy R."/>
            <person name="Ravi A."/>
            <person name="Getino M."/>
            <person name="Pursley I."/>
            <person name="Horton D.L."/>
            <person name="Alikhan N.-F."/>
            <person name="Baker D."/>
            <person name="Gharbi K."/>
            <person name="Hall N."/>
            <person name="Watson M."/>
            <person name="Adriaenssens E.M."/>
            <person name="Foster-Nyarko E."/>
            <person name="Jarju S."/>
            <person name="Secka A."/>
            <person name="Antonio M."/>
            <person name="Oren A."/>
            <person name="Chaudhuri R."/>
            <person name="La Ragione R.M."/>
            <person name="Hildebrand F."/>
            <person name="Pallen M.J."/>
        </authorList>
    </citation>
    <scope>NUCLEOTIDE SEQUENCE [LARGE SCALE GENOMIC DNA]</scope>
    <source>
        <strain evidence="2 3">Sa1BUA8</strain>
    </source>
</reference>
<comment type="caution">
    <text evidence="2">The sequence shown here is derived from an EMBL/GenBank/DDBJ whole genome shotgun (WGS) entry which is preliminary data.</text>
</comment>
<organism evidence="2 3">
    <name type="scientific">Oerskovia douganii</name>
    <dbReference type="NCBI Taxonomy" id="2762210"/>
    <lineage>
        <taxon>Bacteria</taxon>
        <taxon>Bacillati</taxon>
        <taxon>Actinomycetota</taxon>
        <taxon>Actinomycetes</taxon>
        <taxon>Micrococcales</taxon>
        <taxon>Cellulomonadaceae</taxon>
        <taxon>Oerskovia</taxon>
    </lineage>
</organism>
<keyword evidence="3" id="KW-1185">Reference proteome</keyword>
<dbReference type="Gene3D" id="2.60.20.10">
    <property type="entry name" value="Crystallins"/>
    <property type="match status" value="1"/>
</dbReference>
<evidence type="ECO:0008006" key="4">
    <source>
        <dbReference type="Google" id="ProtNLM"/>
    </source>
</evidence>
<evidence type="ECO:0000313" key="2">
    <source>
        <dbReference type="EMBL" id="MBE7699160.1"/>
    </source>
</evidence>
<evidence type="ECO:0000256" key="1">
    <source>
        <dbReference type="SAM" id="SignalP"/>
    </source>
</evidence>
<keyword evidence="1" id="KW-0732">Signal</keyword>
<gene>
    <name evidence="2" type="ORF">H9623_02415</name>
</gene>
<dbReference type="EMBL" id="JACSPN010000002">
    <property type="protein sequence ID" value="MBE7699160.1"/>
    <property type="molecule type" value="Genomic_DNA"/>
</dbReference>
<feature type="chain" id="PRO_5038449231" description="Secreted protein" evidence="1">
    <location>
        <begin position="29"/>
        <end position="220"/>
    </location>
</feature>
<proteinExistence type="predicted"/>
<sequence length="220" mass="22899">MSSRPTRVAAVTAALLLVGALGASPALADGPDLTSKSFDSQEEVCTVVAQPTPLGQDVAFTPEPAVECYDSLGEALESVSGEAVTDPDVLAGDPTALRRYAQEQVASQARTAAAPLAAGRLLGVSYQGKNHTGQNKVYYGTGSNGAGCIGVTWGFPKLSVYLQNNVISSMLTLANCWSTLYDLENYVKGTSTNCVPDCLTLGSMDNRASSLVFRPIGTID</sequence>